<organism evidence="1 2">
    <name type="scientific">Marinobacterium stanieri</name>
    <dbReference type="NCBI Taxonomy" id="49186"/>
    <lineage>
        <taxon>Bacteria</taxon>
        <taxon>Pseudomonadati</taxon>
        <taxon>Pseudomonadota</taxon>
        <taxon>Gammaproteobacteria</taxon>
        <taxon>Oceanospirillales</taxon>
        <taxon>Oceanospirillaceae</taxon>
        <taxon>Marinobacterium</taxon>
    </lineage>
</organism>
<dbReference type="NCBIfam" id="TIGR01560">
    <property type="entry name" value="put_DNA_pack"/>
    <property type="match status" value="2"/>
</dbReference>
<reference evidence="1 2" key="1">
    <citation type="submission" date="2017-01" db="EMBL/GenBank/DDBJ databases">
        <authorList>
            <person name="Mah S.A."/>
            <person name="Swanson W.J."/>
            <person name="Moy G.W."/>
            <person name="Vacquier V.D."/>
        </authorList>
    </citation>
    <scope>NUCLEOTIDE SEQUENCE [LARGE SCALE GENOMIC DNA]</scope>
    <source>
        <strain evidence="1 2">DSM 7027</strain>
    </source>
</reference>
<dbReference type="InterPro" id="IPR021146">
    <property type="entry name" value="Phage_gp6-like_head-tail"/>
</dbReference>
<dbReference type="InterPro" id="IPR011738">
    <property type="entry name" value="Phage_CHP"/>
</dbReference>
<proteinExistence type="predicted"/>
<dbReference type="STRING" id="49186.SAMN05421647_102392"/>
<gene>
    <name evidence="1" type="ORF">SAMN05421647_102392</name>
</gene>
<dbReference type="AlphaFoldDB" id="A0A1N6QB97"/>
<sequence>MITLTEAKAHLRVQHSAEDTLITALIDSAYRHAESRTGRVFDSAARTLVLDGFGSTAGAIELPWTPVESIDSVEYVDPDGVTQTLNSPPLRLDTRRLYPLLMPQWGTEWPETIAEPESVTITATVGMTETPGDVRQALLLLIGHFYENRESVIIGVSTTELPMGVSMLLDPWKIMRVG</sequence>
<evidence type="ECO:0000313" key="2">
    <source>
        <dbReference type="Proteomes" id="UP000186895"/>
    </source>
</evidence>
<dbReference type="Gene3D" id="1.10.3230.30">
    <property type="entry name" value="Phage gp6-like head-tail connector protein"/>
    <property type="match status" value="1"/>
</dbReference>
<dbReference type="Pfam" id="PF05135">
    <property type="entry name" value="Phage_connect_1"/>
    <property type="match status" value="1"/>
</dbReference>
<dbReference type="InterPro" id="IPR006450">
    <property type="entry name" value="Phage_HK97_gp6-like"/>
</dbReference>
<dbReference type="EMBL" id="FTMN01000002">
    <property type="protein sequence ID" value="SIQ13841.1"/>
    <property type="molecule type" value="Genomic_DNA"/>
</dbReference>
<evidence type="ECO:0008006" key="3">
    <source>
        <dbReference type="Google" id="ProtNLM"/>
    </source>
</evidence>
<dbReference type="RefSeq" id="WP_076461831.1">
    <property type="nucleotide sequence ID" value="NZ_FTMN01000002.1"/>
</dbReference>
<dbReference type="CDD" id="cd08054">
    <property type="entry name" value="gp6"/>
    <property type="match status" value="1"/>
</dbReference>
<dbReference type="Proteomes" id="UP000186895">
    <property type="component" value="Unassembled WGS sequence"/>
</dbReference>
<keyword evidence="2" id="KW-1185">Reference proteome</keyword>
<accession>A0A1N6QB97</accession>
<name>A0A1N6QB97_9GAMM</name>
<protein>
    <recommendedName>
        <fullName evidence="3">Phage gp6-like head-tail connector protein</fullName>
    </recommendedName>
</protein>
<dbReference type="NCBIfam" id="TIGR02215">
    <property type="entry name" value="phage_chp_gp8"/>
    <property type="match status" value="1"/>
</dbReference>
<evidence type="ECO:0000313" key="1">
    <source>
        <dbReference type="EMBL" id="SIQ13841.1"/>
    </source>
</evidence>